<dbReference type="EMBL" id="JBBBZM010000056">
    <property type="protein sequence ID" value="KAL0636101.1"/>
    <property type="molecule type" value="Genomic_DNA"/>
</dbReference>
<dbReference type="PANTHER" id="PTHR28082">
    <property type="entry name" value="ZINC FINGER PROTEIN"/>
    <property type="match status" value="1"/>
</dbReference>
<reference evidence="1 2" key="1">
    <citation type="submission" date="2024-02" db="EMBL/GenBank/DDBJ databases">
        <title>Discinaceae phylogenomics.</title>
        <authorList>
            <person name="Dirks A.C."/>
            <person name="James T.Y."/>
        </authorList>
    </citation>
    <scope>NUCLEOTIDE SEQUENCE [LARGE SCALE GENOMIC DNA]</scope>
    <source>
        <strain evidence="1 2">ACD0624</strain>
    </source>
</reference>
<evidence type="ECO:0008006" key="3">
    <source>
        <dbReference type="Google" id="ProtNLM"/>
    </source>
</evidence>
<accession>A0ABR3GKP3</accession>
<dbReference type="InterPro" id="IPR052604">
    <property type="entry name" value="Mito_Tim_assembly_helper"/>
</dbReference>
<proteinExistence type="predicted"/>
<dbReference type="Proteomes" id="UP001447188">
    <property type="component" value="Unassembled WGS sequence"/>
</dbReference>
<sequence length="99" mass="11316">MCDAEEHALLQRVEVVFACKKCKKCFRKDTSQWDESDEYCPHCDNHFVIDAKTPQAALRVEGEDIRKDSRMVKDDRIKGERQRGIFGLGDAGDLADRLG</sequence>
<gene>
    <name evidence="1" type="ORF">Q9L58_004890</name>
</gene>
<evidence type="ECO:0000313" key="2">
    <source>
        <dbReference type="Proteomes" id="UP001447188"/>
    </source>
</evidence>
<comment type="caution">
    <text evidence="1">The sequence shown here is derived from an EMBL/GenBank/DDBJ whole genome shotgun (WGS) entry which is preliminary data.</text>
</comment>
<dbReference type="PANTHER" id="PTHR28082:SF2">
    <property type="entry name" value="CHY-TYPE DOMAIN-CONTAINING PROTEIN"/>
    <property type="match status" value="1"/>
</dbReference>
<protein>
    <recommendedName>
        <fullName evidence="3">Zinc finger protein</fullName>
    </recommendedName>
</protein>
<evidence type="ECO:0000313" key="1">
    <source>
        <dbReference type="EMBL" id="KAL0636101.1"/>
    </source>
</evidence>
<organism evidence="1 2">
    <name type="scientific">Discina gigas</name>
    <dbReference type="NCBI Taxonomy" id="1032678"/>
    <lineage>
        <taxon>Eukaryota</taxon>
        <taxon>Fungi</taxon>
        <taxon>Dikarya</taxon>
        <taxon>Ascomycota</taxon>
        <taxon>Pezizomycotina</taxon>
        <taxon>Pezizomycetes</taxon>
        <taxon>Pezizales</taxon>
        <taxon>Discinaceae</taxon>
        <taxon>Discina</taxon>
    </lineage>
</organism>
<keyword evidence="2" id="KW-1185">Reference proteome</keyword>
<name>A0ABR3GKP3_9PEZI</name>